<evidence type="ECO:0000313" key="3">
    <source>
        <dbReference type="Proteomes" id="UP000532121"/>
    </source>
</evidence>
<gene>
    <name evidence="2" type="ORF">HHO37_05695</name>
</gene>
<dbReference type="SUPFAM" id="SSF160704">
    <property type="entry name" value="YehR-like"/>
    <property type="match status" value="1"/>
</dbReference>
<reference evidence="2 3" key="1">
    <citation type="submission" date="2020-04" db="EMBL/GenBank/DDBJ databases">
        <title>MicrobeNet Type strains.</title>
        <authorList>
            <person name="Nicholson A.C."/>
        </authorList>
    </citation>
    <scope>NUCLEOTIDE SEQUENCE [LARGE SCALE GENOMIC DNA]</scope>
    <source>
        <strain evidence="2 3">DSM 22768</strain>
    </source>
</reference>
<dbReference type="Pfam" id="PF06998">
    <property type="entry name" value="DUF1307"/>
    <property type="match status" value="1"/>
</dbReference>
<feature type="chain" id="PRO_5030967642" evidence="1">
    <location>
        <begin position="29"/>
        <end position="175"/>
    </location>
</feature>
<dbReference type="PIRSF" id="PIRSF006187">
    <property type="entry name" value="DUF1307"/>
    <property type="match status" value="1"/>
</dbReference>
<dbReference type="RefSeq" id="WP_193523504.1">
    <property type="nucleotide sequence ID" value="NZ_JABASA010000009.1"/>
</dbReference>
<evidence type="ECO:0000313" key="2">
    <source>
        <dbReference type="EMBL" id="NMD49171.1"/>
    </source>
</evidence>
<name>A0A7X9LDI9_STRRT</name>
<comment type="caution">
    <text evidence="2">The sequence shown here is derived from an EMBL/GenBank/DDBJ whole genome shotgun (WGS) entry which is preliminary data.</text>
</comment>
<dbReference type="InterPro" id="IPR036699">
    <property type="entry name" value="YehR-like_sf"/>
</dbReference>
<dbReference type="EMBL" id="JABASA010000009">
    <property type="protein sequence ID" value="NMD49171.1"/>
    <property type="molecule type" value="Genomic_DNA"/>
</dbReference>
<proteinExistence type="predicted"/>
<dbReference type="AlphaFoldDB" id="A0A7X9LDI9"/>
<dbReference type="InterPro" id="IPR009736">
    <property type="entry name" value="DUF1307"/>
</dbReference>
<sequence>MKKKLILILGTFAAVLFAALLIQDTASAKSSRTEAVYYQMFKEGAADVRLTYYHKKGSDRVTKQLTKNTITYAALKVDDAEAAKEKFSADAEKYQGITGVKESIEYKDTYMIEKVSVNYDKVNLNELAEKLPEIDIDTPSGKKATYVSLKQSEKLLKKQGYTKVKKGQFKKLNLE</sequence>
<dbReference type="Proteomes" id="UP000532121">
    <property type="component" value="Unassembled WGS sequence"/>
</dbReference>
<keyword evidence="1" id="KW-0732">Signal</keyword>
<dbReference type="Gene3D" id="3.30.1830.10">
    <property type="entry name" value="YehR-like"/>
    <property type="match status" value="1"/>
</dbReference>
<organism evidence="2 3">
    <name type="scientific">Streptococcus ratti</name>
    <dbReference type="NCBI Taxonomy" id="1341"/>
    <lineage>
        <taxon>Bacteria</taxon>
        <taxon>Bacillati</taxon>
        <taxon>Bacillota</taxon>
        <taxon>Bacilli</taxon>
        <taxon>Lactobacillales</taxon>
        <taxon>Streptococcaceae</taxon>
        <taxon>Streptococcus</taxon>
    </lineage>
</organism>
<feature type="signal peptide" evidence="1">
    <location>
        <begin position="1"/>
        <end position="28"/>
    </location>
</feature>
<protein>
    <submittedName>
        <fullName evidence="2">YehR family protein</fullName>
    </submittedName>
</protein>
<accession>A0A7X9LDI9</accession>
<evidence type="ECO:0000256" key="1">
    <source>
        <dbReference type="SAM" id="SignalP"/>
    </source>
</evidence>